<keyword evidence="1" id="KW-0862">Zinc</keyword>
<organism evidence="3 4">
    <name type="scientific">Actinomadura litoris</name>
    <dbReference type="NCBI Taxonomy" id="2678616"/>
    <lineage>
        <taxon>Bacteria</taxon>
        <taxon>Bacillati</taxon>
        <taxon>Actinomycetota</taxon>
        <taxon>Actinomycetes</taxon>
        <taxon>Streptosporangiales</taxon>
        <taxon>Thermomonosporaceae</taxon>
        <taxon>Actinomadura</taxon>
    </lineage>
</organism>
<dbReference type="GO" id="GO:0008270">
    <property type="term" value="F:zinc ion binding"/>
    <property type="evidence" value="ECO:0007669"/>
    <property type="project" value="UniProtKB-KW"/>
</dbReference>
<evidence type="ECO:0000313" key="4">
    <source>
        <dbReference type="Proteomes" id="UP000432015"/>
    </source>
</evidence>
<feature type="domain" description="SWIM-type" evidence="2">
    <location>
        <begin position="52"/>
        <end position="89"/>
    </location>
</feature>
<keyword evidence="4" id="KW-1185">Reference proteome</keyword>
<gene>
    <name evidence="3" type="ORF">GNZ18_17680</name>
</gene>
<dbReference type="PROSITE" id="PS50966">
    <property type="entry name" value="ZF_SWIM"/>
    <property type="match status" value="1"/>
</dbReference>
<evidence type="ECO:0000259" key="2">
    <source>
        <dbReference type="PROSITE" id="PS50966"/>
    </source>
</evidence>
<reference evidence="3 4" key="1">
    <citation type="submission" date="2019-11" db="EMBL/GenBank/DDBJ databases">
        <authorList>
            <person name="Cao P."/>
        </authorList>
    </citation>
    <scope>NUCLEOTIDE SEQUENCE [LARGE SCALE GENOMIC DNA]</scope>
    <source>
        <strain evidence="3 4">NEAU-AAG5</strain>
    </source>
</reference>
<keyword evidence="1" id="KW-0479">Metal-binding</keyword>
<comment type="caution">
    <text evidence="3">The sequence shown here is derived from an EMBL/GenBank/DDBJ whole genome shotgun (WGS) entry which is preliminary data.</text>
</comment>
<dbReference type="EMBL" id="WOFH01000005">
    <property type="protein sequence ID" value="MUN38422.1"/>
    <property type="molecule type" value="Genomic_DNA"/>
</dbReference>
<keyword evidence="1" id="KW-0863">Zinc-finger</keyword>
<protein>
    <recommendedName>
        <fullName evidence="2">SWIM-type domain-containing protein</fullName>
    </recommendedName>
</protein>
<evidence type="ECO:0000313" key="3">
    <source>
        <dbReference type="EMBL" id="MUN38422.1"/>
    </source>
</evidence>
<dbReference type="Proteomes" id="UP000432015">
    <property type="component" value="Unassembled WGS sequence"/>
</dbReference>
<dbReference type="AlphaFoldDB" id="A0A7K1L1Z0"/>
<evidence type="ECO:0000256" key="1">
    <source>
        <dbReference type="PROSITE-ProRule" id="PRU00325"/>
    </source>
</evidence>
<sequence length="558" mass="60828">MDRQTVTERSIQERAGSEAFNRGRVYLGQGRVEDLSVTATSATATVDGTRPYRVRLELAHSRMAAECSCPQGGESAFCKHCVAVALAWVAEAGPLPLPDAAPTPEPEPEPEPGAGDARLRAFLATRDTAWLVEELMRAAAAAPLLRSRLEVAAGAEVADVLDVERLRRRLTGAIEAAFADPDDPEDPDDLDEALAEVAELIDTGFAPTAVELTEHAIDVIVSHPDAGALDEFLLSSVRRLHLRACAGGHPDPAALADRLVDQALAAGECGELFLDALPDYAEALGEPGMARYRERVAEAWEAAKAEGTDAAETVKRLRERLAEAEGGADALIAVLTETEPSYEDLQLIVRALASEGRDTEAVAWVTRGLEEYEYGVDLRELGAECLLRAGDRRGAVAMLWPAVIQGPTLARYQALAEAAGDHWPRWRERALTLLKETVSEREDLIEILLWEDDVEGAWRASQGIKLYESLHLRLARARGATHPADAVPVLLARADQEIARTGKYAYSRAASFLAEAQLLAEQGGEAEKERFVQHMARLRAEHKPKYSLRRYLDRARLP</sequence>
<proteinExistence type="predicted"/>
<accession>A0A7K1L1Z0</accession>
<dbReference type="RefSeq" id="WP_156217514.1">
    <property type="nucleotide sequence ID" value="NZ_WOFH01000005.1"/>
</dbReference>
<dbReference type="InterPro" id="IPR007527">
    <property type="entry name" value="Znf_SWIM"/>
</dbReference>
<name>A0A7K1L1Z0_9ACTN</name>